<dbReference type="Pfam" id="PF00400">
    <property type="entry name" value="WD40"/>
    <property type="match status" value="1"/>
</dbReference>
<feature type="compositionally biased region" description="Low complexity" evidence="1">
    <location>
        <begin position="37"/>
        <end position="52"/>
    </location>
</feature>
<reference evidence="2 3" key="2">
    <citation type="journal article" date="2017" name="Sci. Rep.">
        <title>A mobile pathogenicity chromosome in Fusarium oxysporum for infection of multiple cucurbit species.</title>
        <authorList>
            <person name="van Dam P."/>
            <person name="Fokkens L."/>
            <person name="Ayukawa Y."/>
            <person name="van der Gragt M."/>
            <person name="Ter Horst A."/>
            <person name="Brankovics B."/>
            <person name="Houterman P.M."/>
            <person name="Arie T."/>
            <person name="Rep M."/>
        </authorList>
    </citation>
    <scope>NUCLEOTIDE SEQUENCE [LARGE SCALE GENOMIC DNA]</scope>
    <source>
        <strain evidence="2 3">Forc016</strain>
    </source>
</reference>
<dbReference type="Proteomes" id="UP000219602">
    <property type="component" value="Chromosome 9"/>
</dbReference>
<evidence type="ECO:0008006" key="4">
    <source>
        <dbReference type="Google" id="ProtNLM"/>
    </source>
</evidence>
<dbReference type="EMBL" id="MABQ02000007">
    <property type="protein sequence ID" value="PCD30785.1"/>
    <property type="molecule type" value="Genomic_DNA"/>
</dbReference>
<dbReference type="InterPro" id="IPR036322">
    <property type="entry name" value="WD40_repeat_dom_sf"/>
</dbReference>
<dbReference type="PANTHER" id="PTHR44675">
    <property type="entry name" value="PAK1 INTERACTING PROTEIN 1"/>
    <property type="match status" value="1"/>
</dbReference>
<evidence type="ECO:0000313" key="3">
    <source>
        <dbReference type="Proteomes" id="UP000219602"/>
    </source>
</evidence>
<gene>
    <name evidence="2" type="ORF">AU210_010458</name>
</gene>
<dbReference type="PANTHER" id="PTHR44675:SF1">
    <property type="entry name" value="P21-ACTIVATED PROTEIN KINASE-INTERACTING PROTEIN 1"/>
    <property type="match status" value="1"/>
</dbReference>
<sequence length="434" mass="46206">MAKRKRQAIAQSEPASEPSIKKKAKGAQVLKEKPVKAKTSALKKSTTPATASNAPETIQIVVGSYDRILHGLTVTVGGKEKAEFADTFLFNAHTSAIRCVAASPISAPVPGQTQKVMLASGSTDERVNVYNLSAHPPSRKNQEILAKVAPRPILENPKNREVGTLLHHSSTVTSLCFPTRSKLLSSSEDSTIAVTRTRDWSLLSNIKAPIPKPQGRPSGDTAPFGGTPSGVNDFAIHPSMKLMISVSKGERSMRLWNLVTGKKAGVLNFSKDMLQEAGEGKHSTGEGRRVVWGSVDGADEFAVGFDRDIVAFGMDSVPKCRIMGSIRTKVHQFFYVALDKEGDATLLAVATEDGRILFFSTKESDLTQPESEDKKLPTAKLMGQIGGKAGGVEGRIKDFVVVPSAEDASTLGSGPSTAADAGKWGTIYVIPGAL</sequence>
<evidence type="ECO:0000256" key="1">
    <source>
        <dbReference type="SAM" id="MobiDB-lite"/>
    </source>
</evidence>
<dbReference type="AlphaFoldDB" id="A0A2H3GJF0"/>
<dbReference type="InterPro" id="IPR015943">
    <property type="entry name" value="WD40/YVTN_repeat-like_dom_sf"/>
</dbReference>
<reference evidence="2 3" key="1">
    <citation type="journal article" date="2016" name="Environ. Microbiol.">
        <title>Effector profiles distinguish formae speciales of Fusarium oxysporum.</title>
        <authorList>
            <person name="van Dam P."/>
            <person name="Fokkens L."/>
            <person name="Schmidt S.M."/>
            <person name="Linmans J.H."/>
            <person name="Kistler H.C."/>
            <person name="Ma L.J."/>
            <person name="Rep M."/>
        </authorList>
    </citation>
    <scope>NUCLEOTIDE SEQUENCE [LARGE SCALE GENOMIC DNA]</scope>
    <source>
        <strain evidence="2 3">Forc016</strain>
    </source>
</reference>
<dbReference type="SUPFAM" id="SSF50978">
    <property type="entry name" value="WD40 repeat-like"/>
    <property type="match status" value="1"/>
</dbReference>
<dbReference type="InterPro" id="IPR051959">
    <property type="entry name" value="PAK1-Kinase_Regulator"/>
</dbReference>
<name>A0A2H3GJF0_FUSOX</name>
<accession>A0A2H3GJF0</accession>
<protein>
    <recommendedName>
        <fullName evidence="4">Protein MAK11</fullName>
    </recommendedName>
</protein>
<feature type="region of interest" description="Disordered" evidence="1">
    <location>
        <begin position="208"/>
        <end position="227"/>
    </location>
</feature>
<comment type="caution">
    <text evidence="2">The sequence shown here is derived from an EMBL/GenBank/DDBJ whole genome shotgun (WGS) entry which is preliminary data.</text>
</comment>
<proteinExistence type="predicted"/>
<dbReference type="STRING" id="327505.A0A2H3GJF0"/>
<evidence type="ECO:0000313" key="2">
    <source>
        <dbReference type="EMBL" id="PCD30785.1"/>
    </source>
</evidence>
<organism evidence="2 3">
    <name type="scientific">Fusarium oxysporum f. sp. radicis-cucumerinum</name>
    <dbReference type="NCBI Taxonomy" id="327505"/>
    <lineage>
        <taxon>Eukaryota</taxon>
        <taxon>Fungi</taxon>
        <taxon>Dikarya</taxon>
        <taxon>Ascomycota</taxon>
        <taxon>Pezizomycotina</taxon>
        <taxon>Sordariomycetes</taxon>
        <taxon>Hypocreomycetidae</taxon>
        <taxon>Hypocreales</taxon>
        <taxon>Nectriaceae</taxon>
        <taxon>Fusarium</taxon>
        <taxon>Fusarium oxysporum species complex</taxon>
    </lineage>
</organism>
<dbReference type="InterPro" id="IPR001680">
    <property type="entry name" value="WD40_rpt"/>
</dbReference>
<dbReference type="SMART" id="SM00320">
    <property type="entry name" value="WD40"/>
    <property type="match status" value="4"/>
</dbReference>
<dbReference type="Gene3D" id="2.130.10.10">
    <property type="entry name" value="YVTN repeat-like/Quinoprotein amine dehydrogenase"/>
    <property type="match status" value="2"/>
</dbReference>
<feature type="region of interest" description="Disordered" evidence="1">
    <location>
        <begin position="1"/>
        <end position="52"/>
    </location>
</feature>